<organism evidence="1 2">
    <name type="scientific">Paenibacillus turicensis</name>
    <dbReference type="NCBI Taxonomy" id="160487"/>
    <lineage>
        <taxon>Bacteria</taxon>
        <taxon>Bacillati</taxon>
        <taxon>Bacillota</taxon>
        <taxon>Bacilli</taxon>
        <taxon>Bacillales</taxon>
        <taxon>Paenibacillaceae</taxon>
        <taxon>Paenibacillus</taxon>
    </lineage>
</organism>
<dbReference type="EMBL" id="JAGGKG010000001">
    <property type="protein sequence ID" value="MBP1903848.1"/>
    <property type="molecule type" value="Genomic_DNA"/>
</dbReference>
<evidence type="ECO:0000313" key="2">
    <source>
        <dbReference type="Proteomes" id="UP001519272"/>
    </source>
</evidence>
<dbReference type="RefSeq" id="WP_210087501.1">
    <property type="nucleotide sequence ID" value="NZ_JAGGKG010000001.1"/>
</dbReference>
<dbReference type="Proteomes" id="UP001519272">
    <property type="component" value="Unassembled WGS sequence"/>
</dbReference>
<evidence type="ECO:0008006" key="3">
    <source>
        <dbReference type="Google" id="ProtNLM"/>
    </source>
</evidence>
<accession>A0ABS4FMN5</accession>
<sequence>MKKKLLTALGGSLLLLIGITAGALASGNLQEIKAFLNGDLKVRAHGEIVQLKDINGQPILPITYKGVTYLPVRSVASLLDVPVGYDAAAKEVIIGGDDAGQQQTNVPISKEDYNNTLYTKDPKLTKLGDKDYSEVLYSAPNSQFKYTALSPNGKYSKLVVQFAAIGQDVKTLEIRDIDTNALLKKVEGITPASGLQTIEVNITGVKNISFDINQPVEGGFFIPMTTSYYNK</sequence>
<protein>
    <recommendedName>
        <fullName evidence="3">Copper amine oxidase-like N-terminal domain-containing protein</fullName>
    </recommendedName>
</protein>
<proteinExistence type="predicted"/>
<gene>
    <name evidence="1" type="ORF">J2Z32_000460</name>
</gene>
<reference evidence="1 2" key="1">
    <citation type="submission" date="2021-03" db="EMBL/GenBank/DDBJ databases">
        <title>Genomic Encyclopedia of Type Strains, Phase IV (KMG-IV): sequencing the most valuable type-strain genomes for metagenomic binning, comparative biology and taxonomic classification.</title>
        <authorList>
            <person name="Goeker M."/>
        </authorList>
    </citation>
    <scope>NUCLEOTIDE SEQUENCE [LARGE SCALE GENOMIC DNA]</scope>
    <source>
        <strain evidence="1 2">DSM 14349</strain>
    </source>
</reference>
<evidence type="ECO:0000313" key="1">
    <source>
        <dbReference type="EMBL" id="MBP1903848.1"/>
    </source>
</evidence>
<comment type="caution">
    <text evidence="1">The sequence shown here is derived from an EMBL/GenBank/DDBJ whole genome shotgun (WGS) entry which is preliminary data.</text>
</comment>
<keyword evidence="2" id="KW-1185">Reference proteome</keyword>
<name>A0ABS4FMN5_9BACL</name>